<comment type="caution">
    <text evidence="1">The sequence shown here is derived from an EMBL/GenBank/DDBJ whole genome shotgun (WGS) entry which is preliminary data.</text>
</comment>
<sequence>MTKCIQEDTENVFKCENKENIVTFVKAIENVNNNEISSMIHKDFELLFELENMMLKLQKAMNKQECYQEDSILMNDNIDEIHEIIQKIKFKLLTIDKQKQKHQLIIDECFSDTRMIYHVLDCNKEVII</sequence>
<dbReference type="EMBL" id="SUTG01000102">
    <property type="protein sequence ID" value="MBE6513510.1"/>
    <property type="molecule type" value="Genomic_DNA"/>
</dbReference>
<dbReference type="AlphaFoldDB" id="A0A8T3VU00"/>
<evidence type="ECO:0000313" key="1">
    <source>
        <dbReference type="EMBL" id="MBE6513510.1"/>
    </source>
</evidence>
<dbReference type="Proteomes" id="UP000732619">
    <property type="component" value="Unassembled WGS sequence"/>
</dbReference>
<gene>
    <name evidence="1" type="ORF">E7Z75_10290</name>
</gene>
<name>A0A8T3VU00_METOL</name>
<evidence type="ECO:0000313" key="2">
    <source>
        <dbReference type="Proteomes" id="UP000732619"/>
    </source>
</evidence>
<proteinExistence type="predicted"/>
<accession>A0A8T3VU00</accession>
<protein>
    <submittedName>
        <fullName evidence="1">Uncharacterized protein</fullName>
    </submittedName>
</protein>
<reference evidence="1" key="1">
    <citation type="submission" date="2019-04" db="EMBL/GenBank/DDBJ databases">
        <title>Evolution of Biomass-Degrading Anaerobic Consortia Revealed by Metagenomics.</title>
        <authorList>
            <person name="Peng X."/>
        </authorList>
    </citation>
    <scope>NUCLEOTIDE SEQUENCE</scope>
    <source>
        <strain evidence="1">SIG14</strain>
    </source>
</reference>
<organism evidence="1 2">
    <name type="scientific">Methanobrevibacter olleyae</name>
    <dbReference type="NCBI Taxonomy" id="294671"/>
    <lineage>
        <taxon>Archaea</taxon>
        <taxon>Methanobacteriati</taxon>
        <taxon>Methanobacteriota</taxon>
        <taxon>Methanomada group</taxon>
        <taxon>Methanobacteria</taxon>
        <taxon>Methanobacteriales</taxon>
        <taxon>Methanobacteriaceae</taxon>
        <taxon>Methanobrevibacter</taxon>
    </lineage>
</organism>